<keyword evidence="1" id="KW-0539">Nucleus</keyword>
<dbReference type="GO" id="GO:0008270">
    <property type="term" value="F:zinc ion binding"/>
    <property type="evidence" value="ECO:0007669"/>
    <property type="project" value="InterPro"/>
</dbReference>
<feature type="coiled-coil region" evidence="2">
    <location>
        <begin position="158"/>
        <end position="196"/>
    </location>
</feature>
<dbReference type="GO" id="GO:0000981">
    <property type="term" value="F:DNA-binding transcription factor activity, RNA polymerase II-specific"/>
    <property type="evidence" value="ECO:0007669"/>
    <property type="project" value="InterPro"/>
</dbReference>
<protein>
    <recommendedName>
        <fullName evidence="4">Zn(2)-C6 fungal-type domain-containing protein</fullName>
    </recommendedName>
</protein>
<keyword evidence="2" id="KW-0175">Coiled coil</keyword>
<dbReference type="Pfam" id="PF00172">
    <property type="entry name" value="Zn_clus"/>
    <property type="match status" value="1"/>
</dbReference>
<dbReference type="SMART" id="SM00066">
    <property type="entry name" value="GAL4"/>
    <property type="match status" value="1"/>
</dbReference>
<dbReference type="PROSITE" id="PS00463">
    <property type="entry name" value="ZN2_CY6_FUNGAL_1"/>
    <property type="match status" value="1"/>
</dbReference>
<dbReference type="CDD" id="cd00067">
    <property type="entry name" value="GAL4"/>
    <property type="match status" value="1"/>
</dbReference>
<dbReference type="EMBL" id="JAQQWP010000011">
    <property type="protein sequence ID" value="KAK8095799.1"/>
    <property type="molecule type" value="Genomic_DNA"/>
</dbReference>
<dbReference type="SUPFAM" id="SSF57701">
    <property type="entry name" value="Zn2/Cys6 DNA-binding domain"/>
    <property type="match status" value="1"/>
</dbReference>
<dbReference type="InterPro" id="IPR053181">
    <property type="entry name" value="EcdB-like_regulator"/>
</dbReference>
<dbReference type="Proteomes" id="UP001392437">
    <property type="component" value="Unassembled WGS sequence"/>
</dbReference>
<evidence type="ECO:0000256" key="2">
    <source>
        <dbReference type="SAM" id="Coils"/>
    </source>
</evidence>
<feature type="domain" description="Zn(2)-C6 fungal-type" evidence="4">
    <location>
        <begin position="110"/>
        <end position="139"/>
    </location>
</feature>
<evidence type="ECO:0000256" key="3">
    <source>
        <dbReference type="SAM" id="MobiDB-lite"/>
    </source>
</evidence>
<feature type="region of interest" description="Disordered" evidence="3">
    <location>
        <begin position="205"/>
        <end position="247"/>
    </location>
</feature>
<organism evidence="5 6">
    <name type="scientific">Apiospora kogelbergensis</name>
    <dbReference type="NCBI Taxonomy" id="1337665"/>
    <lineage>
        <taxon>Eukaryota</taxon>
        <taxon>Fungi</taxon>
        <taxon>Dikarya</taxon>
        <taxon>Ascomycota</taxon>
        <taxon>Pezizomycotina</taxon>
        <taxon>Sordariomycetes</taxon>
        <taxon>Xylariomycetidae</taxon>
        <taxon>Amphisphaeriales</taxon>
        <taxon>Apiosporaceae</taxon>
        <taxon>Apiospora</taxon>
    </lineage>
</organism>
<dbReference type="PROSITE" id="PS50048">
    <property type="entry name" value="ZN2_CY6_FUNGAL_2"/>
    <property type="match status" value="1"/>
</dbReference>
<keyword evidence="6" id="KW-1185">Reference proteome</keyword>
<proteinExistence type="predicted"/>
<gene>
    <name evidence="5" type="ORF">PG999_013821</name>
</gene>
<dbReference type="Gene3D" id="4.10.240.10">
    <property type="entry name" value="Zn(2)-C6 fungal-type DNA-binding domain"/>
    <property type="match status" value="1"/>
</dbReference>
<evidence type="ECO:0000256" key="1">
    <source>
        <dbReference type="ARBA" id="ARBA00023242"/>
    </source>
</evidence>
<feature type="region of interest" description="Disordered" evidence="3">
    <location>
        <begin position="1"/>
        <end position="90"/>
    </location>
</feature>
<dbReference type="InterPro" id="IPR001138">
    <property type="entry name" value="Zn2Cys6_DnaBD"/>
</dbReference>
<dbReference type="PANTHER" id="PTHR47785:SF4">
    <property type="entry name" value="ZN(II)2CYS6 TRANSCRIPTION FACTOR (EUROFUNG)"/>
    <property type="match status" value="1"/>
</dbReference>
<feature type="region of interest" description="Disordered" evidence="3">
    <location>
        <begin position="525"/>
        <end position="561"/>
    </location>
</feature>
<dbReference type="AlphaFoldDB" id="A0AAW0Q5L5"/>
<reference evidence="5 6" key="1">
    <citation type="submission" date="2023-01" db="EMBL/GenBank/DDBJ databases">
        <title>Analysis of 21 Apiospora genomes using comparative genomics revels a genus with tremendous synthesis potential of carbohydrate active enzymes and secondary metabolites.</title>
        <authorList>
            <person name="Sorensen T."/>
        </authorList>
    </citation>
    <scope>NUCLEOTIDE SEQUENCE [LARGE SCALE GENOMIC DNA]</scope>
    <source>
        <strain evidence="5 6">CBS 117206</strain>
    </source>
</reference>
<sequence>MTLPQLRRPNSTGNAPDGLPPTTHPMAHPNHQQDDHRRPPSFDNGPQYPQSPAMYRPPGNYTPAPPTPVQLPGHYEPQGHGYGHAPSPEMAYPPVAIATAKRKAQRASQACDSCRQLKAKCDELKPCKNCKEKGIQCNYREPPAKQPDKVSADILEIMQSLKAQISSLDDRMDKQMNQIHNNYKRLDNKIDKFVANAGSLENVKMESVEDSHDLAQSPADLDISQDEGDGEDEMQSDRETNGEPAMTKEAADQVFQQANEIEIEQEPEPPVDPGKPSMPANHTTLAGLLLGWPSIARLVESTLETEKIQHVNEFPIRQEQQRGLLRVHGKGEGTDMEVKSVLKEPHYNDLMTDVNDMDGQGSDAPTPPPGENWGQCAPLNDPNLSLYKGGPLNVDGTPDFDHSKVRKYVQSFKDNILCMHPIIVPKELDALVARFLYSLPREKDKQSTSAPPSAKFVGSGSASSATMPEAGTKRKRSPAVDEANQPVSLQKANLPFRSIHSALVLSVLALGKICLHKGKLPDVVNEHDNANTQSPSVRNGVPVSPVQGSQGSPPGAPLHPLSYPDFHPRKRTSECLAVAALLFKGGAHTLKRNLDVIPGLEYFALATDIVGSHIGGANLKHVYTWIFLGLYHGQLGRVMESWAYIALAGRTLLVCLRPSMSRLSRYAILGEKIGKMRDNQLAFAFWTCLQLESDILAELRVPQTGILHYEEQMPYPNINLALQGYSNAIMSSYSAQLYLRKQLNLIHELFYNPSSRNDRTTEEKMEYLQTSLERSRHQWVPAEFTFTDKDPPAGDILSARLRAKYWGSQTILYRPFIDAILHPDRSTDGLFSQTPRALSDVVDTSMYTLPPNMTVETFPRALTYAARGINALIESTRAFHGLDPKHRLLVTNVFTTAHAQWGNLLCLAACYQHEVLSKSIPRELLAELLSRTVEFFKLTSSPSSPLQADLNMLVAISEKLGLTREELDPGTNSSFSSMTSTGPQQMGPPYGDYYSPGNGPQSMPPPHSVQ</sequence>
<evidence type="ECO:0000313" key="5">
    <source>
        <dbReference type="EMBL" id="KAK8095799.1"/>
    </source>
</evidence>
<comment type="caution">
    <text evidence="5">The sequence shown here is derived from an EMBL/GenBank/DDBJ whole genome shotgun (WGS) entry which is preliminary data.</text>
</comment>
<dbReference type="PANTHER" id="PTHR47785">
    <property type="entry name" value="ZN(II)2CYS6 TRANSCRIPTION FACTOR (EUROFUNG)-RELATED-RELATED"/>
    <property type="match status" value="1"/>
</dbReference>
<dbReference type="CDD" id="cd12148">
    <property type="entry name" value="fungal_TF_MHR"/>
    <property type="match status" value="1"/>
</dbReference>
<evidence type="ECO:0000259" key="4">
    <source>
        <dbReference type="PROSITE" id="PS50048"/>
    </source>
</evidence>
<feature type="region of interest" description="Disordered" evidence="3">
    <location>
        <begin position="965"/>
        <end position="1010"/>
    </location>
</feature>
<evidence type="ECO:0000313" key="6">
    <source>
        <dbReference type="Proteomes" id="UP001392437"/>
    </source>
</evidence>
<feature type="compositionally biased region" description="Polar residues" evidence="3">
    <location>
        <begin position="970"/>
        <end position="984"/>
    </location>
</feature>
<feature type="region of interest" description="Disordered" evidence="3">
    <location>
        <begin position="442"/>
        <end position="484"/>
    </location>
</feature>
<feature type="compositionally biased region" description="Acidic residues" evidence="3">
    <location>
        <begin position="223"/>
        <end position="234"/>
    </location>
</feature>
<accession>A0AAW0Q5L5</accession>
<dbReference type="InterPro" id="IPR036864">
    <property type="entry name" value="Zn2-C6_fun-type_DNA-bd_sf"/>
</dbReference>
<name>A0AAW0Q5L5_9PEZI</name>
<feature type="compositionally biased region" description="Basic and acidic residues" evidence="3">
    <location>
        <begin position="31"/>
        <end position="40"/>
    </location>
</feature>